<feature type="transmembrane region" description="Helical" evidence="7">
    <location>
        <begin position="60"/>
        <end position="82"/>
    </location>
</feature>
<dbReference type="EMBL" id="RZNZ01000004">
    <property type="protein sequence ID" value="KAA8821403.1"/>
    <property type="molecule type" value="Genomic_DNA"/>
</dbReference>
<dbReference type="PANTHER" id="PTHR36838">
    <property type="entry name" value="AUXIN EFFLUX CARRIER FAMILY PROTEIN"/>
    <property type="match status" value="1"/>
</dbReference>
<comment type="subcellular location">
    <subcellularLocation>
        <location evidence="1">Membrane</location>
        <topology evidence="1">Multi-pass membrane protein</topology>
    </subcellularLocation>
</comment>
<dbReference type="EMBL" id="RZOA01000003">
    <property type="protein sequence ID" value="KAA8824348.1"/>
    <property type="molecule type" value="Genomic_DNA"/>
</dbReference>
<evidence type="ECO:0000313" key="10">
    <source>
        <dbReference type="Proteomes" id="UP000345527"/>
    </source>
</evidence>
<reference evidence="10 11" key="1">
    <citation type="journal article" date="2019" name="Syst. Appl. Microbiol.">
        <title>Characterization of Bifidobacterium species in feaces of the Egyptian fruit bat: Description of B. vespertilionis sp. nov. and B. rousetti sp. nov.</title>
        <authorList>
            <person name="Modesto M."/>
            <person name="Satti M."/>
            <person name="Watanabe K."/>
            <person name="Puglisi E."/>
            <person name="Morelli L."/>
            <person name="Huang C.-H."/>
            <person name="Liou J.-S."/>
            <person name="Miyashita M."/>
            <person name="Tamura T."/>
            <person name="Saito S."/>
            <person name="Mori K."/>
            <person name="Huang L."/>
            <person name="Sciavilla P."/>
            <person name="Sandri C."/>
            <person name="Spiezio C."/>
            <person name="Vitali F."/>
            <person name="Cavalieri D."/>
            <person name="Perpetuini G."/>
            <person name="Tofalo R."/>
            <person name="Bonetti A."/>
            <person name="Arita M."/>
            <person name="Mattarelli P."/>
        </authorList>
    </citation>
    <scope>NUCLEOTIDE SEQUENCE [LARGE SCALE GENOMIC DNA]</scope>
    <source>
        <strain evidence="8 11">RST16</strain>
        <strain evidence="9 10">RST8</strain>
    </source>
</reference>
<feature type="transmembrane region" description="Helical" evidence="7">
    <location>
        <begin position="256"/>
        <end position="276"/>
    </location>
</feature>
<feature type="transmembrane region" description="Helical" evidence="7">
    <location>
        <begin position="166"/>
        <end position="187"/>
    </location>
</feature>
<dbReference type="GO" id="GO:0016020">
    <property type="term" value="C:membrane"/>
    <property type="evidence" value="ECO:0007669"/>
    <property type="project" value="UniProtKB-SubCell"/>
</dbReference>
<feature type="transmembrane region" description="Helical" evidence="7">
    <location>
        <begin position="193"/>
        <end position="212"/>
    </location>
</feature>
<keyword evidence="11" id="KW-1185">Reference proteome</keyword>
<evidence type="ECO:0000256" key="4">
    <source>
        <dbReference type="ARBA" id="ARBA00022692"/>
    </source>
</evidence>
<evidence type="ECO:0000313" key="9">
    <source>
        <dbReference type="EMBL" id="KAA8824348.1"/>
    </source>
</evidence>
<name>A0A5J5DX80_9BIFI</name>
<organism evidence="9 10">
    <name type="scientific">Bifidobacterium vespertilionis</name>
    <dbReference type="NCBI Taxonomy" id="2562524"/>
    <lineage>
        <taxon>Bacteria</taxon>
        <taxon>Bacillati</taxon>
        <taxon>Actinomycetota</taxon>
        <taxon>Actinomycetes</taxon>
        <taxon>Bifidobacteriales</taxon>
        <taxon>Bifidobacteriaceae</taxon>
        <taxon>Bifidobacterium</taxon>
    </lineage>
</organism>
<keyword evidence="6 7" id="KW-0472">Membrane</keyword>
<comment type="caution">
    <text evidence="9">The sequence shown here is derived from an EMBL/GenBank/DDBJ whole genome shotgun (WGS) entry which is preliminary data.</text>
</comment>
<evidence type="ECO:0000256" key="6">
    <source>
        <dbReference type="ARBA" id="ARBA00023136"/>
    </source>
</evidence>
<dbReference type="AlphaFoldDB" id="A0A5J5DX80"/>
<evidence type="ECO:0000256" key="7">
    <source>
        <dbReference type="SAM" id="Phobius"/>
    </source>
</evidence>
<gene>
    <name evidence="9" type="ORF">EM848_02430</name>
    <name evidence="8" type="ORF">EMO90_04410</name>
</gene>
<keyword evidence="2" id="KW-0813">Transport</keyword>
<evidence type="ECO:0000256" key="3">
    <source>
        <dbReference type="ARBA" id="ARBA00022475"/>
    </source>
</evidence>
<keyword evidence="5 7" id="KW-1133">Transmembrane helix</keyword>
<dbReference type="GO" id="GO:0055085">
    <property type="term" value="P:transmembrane transport"/>
    <property type="evidence" value="ECO:0007669"/>
    <property type="project" value="InterPro"/>
</dbReference>
<keyword evidence="4 7" id="KW-0812">Transmembrane</keyword>
<feature type="transmembrane region" description="Helical" evidence="7">
    <location>
        <begin position="233"/>
        <end position="250"/>
    </location>
</feature>
<dbReference type="RefSeq" id="WP_150353419.1">
    <property type="nucleotide sequence ID" value="NZ_RZNZ01000004.1"/>
</dbReference>
<evidence type="ECO:0000313" key="11">
    <source>
        <dbReference type="Proteomes" id="UP000374630"/>
    </source>
</evidence>
<feature type="transmembrane region" description="Helical" evidence="7">
    <location>
        <begin position="288"/>
        <end position="310"/>
    </location>
</feature>
<dbReference type="PANTHER" id="PTHR36838:SF3">
    <property type="entry name" value="TRANSPORTER AUXIN EFFLUX CARRIER EC FAMILY"/>
    <property type="match status" value="1"/>
</dbReference>
<evidence type="ECO:0000256" key="5">
    <source>
        <dbReference type="ARBA" id="ARBA00022989"/>
    </source>
</evidence>
<dbReference type="Proteomes" id="UP000345527">
    <property type="component" value="Unassembled WGS sequence"/>
</dbReference>
<accession>A0A5J5DX80</accession>
<sequence length="312" mass="33707">MDLALQTGALLLAIVMGYAGKRAGFFGAKDYRLLQTLIFNVTLPCAVILSFAKNDHDLRMFWVILLGFVSTLIPLLVIYAATRRAPKASRGFQMLAGTTFNIGSFALPVITTFLGAGAGVPVVMFDIGNAMMCAAGSLVLTNLLLHLDPNWDDMTAAQRGRVIARNFYSSVPFDMYIVMIVLLLAGIAIPGPVVTLVTPFANANTFLSMIMVGMMMEIPHDRSDVLDMAKVQVWRLAVAVCVALAAWYLLPLAPQIRMIVAITAFAPISIFSTKFVDQTLDRGQLAGFSLTVNAVISLLIMAGLCAWLPALL</sequence>
<evidence type="ECO:0000256" key="2">
    <source>
        <dbReference type="ARBA" id="ARBA00022448"/>
    </source>
</evidence>
<dbReference type="Pfam" id="PF03547">
    <property type="entry name" value="Mem_trans"/>
    <property type="match status" value="1"/>
</dbReference>
<protein>
    <submittedName>
        <fullName evidence="9">Transporter</fullName>
    </submittedName>
</protein>
<proteinExistence type="predicted"/>
<evidence type="ECO:0000313" key="8">
    <source>
        <dbReference type="EMBL" id="KAA8821403.1"/>
    </source>
</evidence>
<feature type="transmembrane region" description="Helical" evidence="7">
    <location>
        <begin position="94"/>
        <end position="116"/>
    </location>
</feature>
<dbReference type="Proteomes" id="UP000374630">
    <property type="component" value="Unassembled WGS sequence"/>
</dbReference>
<feature type="transmembrane region" description="Helical" evidence="7">
    <location>
        <begin position="122"/>
        <end position="145"/>
    </location>
</feature>
<dbReference type="OrthoDB" id="3238334at2"/>
<evidence type="ECO:0000256" key="1">
    <source>
        <dbReference type="ARBA" id="ARBA00004141"/>
    </source>
</evidence>
<keyword evidence="3" id="KW-1003">Cell membrane</keyword>
<dbReference type="InterPro" id="IPR004776">
    <property type="entry name" value="Mem_transp_PIN-like"/>
</dbReference>